<evidence type="ECO:0000313" key="9">
    <source>
        <dbReference type="EMBL" id="GGE67120.1"/>
    </source>
</evidence>
<dbReference type="PANTHER" id="PTHR34408">
    <property type="entry name" value="FAMILY PROTEIN, PUTATIVE-RELATED"/>
    <property type="match status" value="1"/>
</dbReference>
<dbReference type="Proteomes" id="UP000605259">
    <property type="component" value="Unassembled WGS sequence"/>
</dbReference>
<evidence type="ECO:0000256" key="2">
    <source>
        <dbReference type="ARBA" id="ARBA00022443"/>
    </source>
</evidence>
<evidence type="ECO:0000256" key="3">
    <source>
        <dbReference type="ARBA" id="ARBA00022670"/>
    </source>
</evidence>
<reference evidence="9" key="2">
    <citation type="submission" date="2020-09" db="EMBL/GenBank/DDBJ databases">
        <authorList>
            <person name="Sun Q."/>
            <person name="Zhou Y."/>
        </authorList>
    </citation>
    <scope>NUCLEOTIDE SEQUENCE</scope>
    <source>
        <strain evidence="9">CGMCC 1.12698</strain>
    </source>
</reference>
<dbReference type="PANTHER" id="PTHR34408:SF1">
    <property type="entry name" value="GLYCOSYL HYDROLASE FAMILY 19 DOMAIN-CONTAINING PROTEIN HI_1415"/>
    <property type="match status" value="1"/>
</dbReference>
<evidence type="ECO:0000256" key="5">
    <source>
        <dbReference type="ARBA" id="ARBA00022807"/>
    </source>
</evidence>
<dbReference type="Gene3D" id="2.30.30.40">
    <property type="entry name" value="SH3 Domains"/>
    <property type="match status" value="4"/>
</dbReference>
<evidence type="ECO:0000259" key="6">
    <source>
        <dbReference type="PROSITE" id="PS50002"/>
    </source>
</evidence>
<dbReference type="SUPFAM" id="SSF50044">
    <property type="entry name" value="SH3-domain"/>
    <property type="match status" value="3"/>
</dbReference>
<dbReference type="SMART" id="SM00287">
    <property type="entry name" value="SH3b"/>
    <property type="match status" value="4"/>
</dbReference>
<feature type="domain" description="SH3b" evidence="7">
    <location>
        <begin position="251"/>
        <end position="313"/>
    </location>
</feature>
<feature type="domain" description="SH3b" evidence="7">
    <location>
        <begin position="173"/>
        <end position="235"/>
    </location>
</feature>
<evidence type="ECO:0000259" key="8">
    <source>
        <dbReference type="PROSITE" id="PS51935"/>
    </source>
</evidence>
<gene>
    <name evidence="9" type="ORF">GCM10007140_16610</name>
</gene>
<dbReference type="Pfam" id="PF00877">
    <property type="entry name" value="NLPC_P60"/>
    <property type="match status" value="1"/>
</dbReference>
<keyword evidence="2" id="KW-0728">SH3 domain</keyword>
<dbReference type="GO" id="GO:0006508">
    <property type="term" value="P:proteolysis"/>
    <property type="evidence" value="ECO:0007669"/>
    <property type="project" value="UniProtKB-KW"/>
</dbReference>
<reference evidence="9" key="1">
    <citation type="journal article" date="2014" name="Int. J. Syst. Evol. Microbiol.">
        <title>Complete genome sequence of Corynebacterium casei LMG S-19264T (=DSM 44701T), isolated from a smear-ripened cheese.</title>
        <authorList>
            <consortium name="US DOE Joint Genome Institute (JGI-PGF)"/>
            <person name="Walter F."/>
            <person name="Albersmeier A."/>
            <person name="Kalinowski J."/>
            <person name="Ruckert C."/>
        </authorList>
    </citation>
    <scope>NUCLEOTIDE SEQUENCE</scope>
    <source>
        <strain evidence="9">CGMCC 1.12698</strain>
    </source>
</reference>
<proteinExistence type="inferred from homology"/>
<dbReference type="Pfam" id="PF08239">
    <property type="entry name" value="SH3_3"/>
    <property type="match status" value="4"/>
</dbReference>
<comment type="caution">
    <text evidence="9">The sequence shown here is derived from an EMBL/GenBank/DDBJ whole genome shotgun (WGS) entry which is preliminary data.</text>
</comment>
<dbReference type="RefSeq" id="WP_188387900.1">
    <property type="nucleotide sequence ID" value="NZ_BMFK01000001.1"/>
</dbReference>
<dbReference type="PROSITE" id="PS51781">
    <property type="entry name" value="SH3B"/>
    <property type="match status" value="4"/>
</dbReference>
<keyword evidence="4" id="KW-0378">Hydrolase</keyword>
<comment type="similarity">
    <text evidence="1">Belongs to the peptidase C40 family.</text>
</comment>
<dbReference type="InterPro" id="IPR001452">
    <property type="entry name" value="SH3_domain"/>
</dbReference>
<name>A0A917ENJ0_9BACI</name>
<dbReference type="PROSITE" id="PS50002">
    <property type="entry name" value="SH3"/>
    <property type="match status" value="1"/>
</dbReference>
<keyword evidence="3" id="KW-0645">Protease</keyword>
<evidence type="ECO:0000256" key="1">
    <source>
        <dbReference type="ARBA" id="ARBA00007074"/>
    </source>
</evidence>
<evidence type="ECO:0000256" key="4">
    <source>
        <dbReference type="ARBA" id="ARBA00022801"/>
    </source>
</evidence>
<sequence length="450" mass="48092">MKYKVLGITGAAIVGSIMLADSAEASQNQGVVTADVLNIRSGSDVSHSIIGKAYNGQVVTIVGEVNGWYKVNHQGKVGYVSGAYIKTQGSSSNVSQGTTGVYKVTADVLNVRSGSGTSHRIIGKAHQGQVLEVTGQENGWYKVNYNGQTGYVSAEYLQKAGEQPKPPTSGNVSGAYTVTASALNVRSGPNTSHGVIGKTYKGQTVTVTGQENGWYKINYNGKTGYVSADYLQKAGEQPTQPPKPPTSGNVSGAYTVTASSLNVRQGPSISSSKIGTVYNRQQVNVLESENGWYKISYNGKTGYVSSEYLVKSTGTTPEVTPPSDAAKASAMINYAKTLLGVPYVFGGSSPSTGIDCSGFIYHVLNKTGTKIGRTNVEGYWNDSRNFVKITKPQPGDIIFFQNTYRRGPSHIGIIIDNAGNFIHANEPRVKIDSMNNSYYKSKFLGFKRIK</sequence>
<dbReference type="InterPro" id="IPR038765">
    <property type="entry name" value="Papain-like_cys_pep_sf"/>
</dbReference>
<dbReference type="AlphaFoldDB" id="A0A917ENJ0"/>
<protein>
    <submittedName>
        <fullName evidence="9">N-acetylmuramoyl-L-alanine amidase</fullName>
    </submittedName>
</protein>
<feature type="domain" description="SH3b" evidence="7">
    <location>
        <begin position="99"/>
        <end position="161"/>
    </location>
</feature>
<dbReference type="EMBL" id="BMFK01000001">
    <property type="protein sequence ID" value="GGE67120.1"/>
    <property type="molecule type" value="Genomic_DNA"/>
</dbReference>
<keyword evidence="10" id="KW-1185">Reference proteome</keyword>
<organism evidence="9 10">
    <name type="scientific">Priestia taiwanensis</name>
    <dbReference type="NCBI Taxonomy" id="1347902"/>
    <lineage>
        <taxon>Bacteria</taxon>
        <taxon>Bacillati</taxon>
        <taxon>Bacillota</taxon>
        <taxon>Bacilli</taxon>
        <taxon>Bacillales</taxon>
        <taxon>Bacillaceae</taxon>
        <taxon>Priestia</taxon>
    </lineage>
</organism>
<dbReference type="InterPro" id="IPR000064">
    <property type="entry name" value="NLP_P60_dom"/>
</dbReference>
<evidence type="ECO:0000313" key="10">
    <source>
        <dbReference type="Proteomes" id="UP000605259"/>
    </source>
</evidence>
<dbReference type="InterPro" id="IPR052354">
    <property type="entry name" value="Cell_Wall_Dynamics_Protein"/>
</dbReference>
<feature type="domain" description="NlpC/P60" evidence="8">
    <location>
        <begin position="325"/>
        <end position="450"/>
    </location>
</feature>
<feature type="domain" description="SH3" evidence="6">
    <location>
        <begin position="97"/>
        <end position="162"/>
    </location>
</feature>
<dbReference type="PROSITE" id="PS51935">
    <property type="entry name" value="NLPC_P60"/>
    <property type="match status" value="1"/>
</dbReference>
<dbReference type="Gene3D" id="3.90.1720.10">
    <property type="entry name" value="endopeptidase domain like (from Nostoc punctiforme)"/>
    <property type="match status" value="1"/>
</dbReference>
<dbReference type="SUPFAM" id="SSF54001">
    <property type="entry name" value="Cysteine proteinases"/>
    <property type="match status" value="1"/>
</dbReference>
<dbReference type="InterPro" id="IPR003646">
    <property type="entry name" value="SH3-like_bac-type"/>
</dbReference>
<keyword evidence="5" id="KW-0788">Thiol protease</keyword>
<feature type="domain" description="SH3b" evidence="7">
    <location>
        <begin position="27"/>
        <end position="89"/>
    </location>
</feature>
<evidence type="ECO:0000259" key="7">
    <source>
        <dbReference type="PROSITE" id="PS51781"/>
    </source>
</evidence>
<dbReference type="InterPro" id="IPR036028">
    <property type="entry name" value="SH3-like_dom_sf"/>
</dbReference>
<accession>A0A917ENJ0</accession>
<dbReference type="GO" id="GO:0008234">
    <property type="term" value="F:cysteine-type peptidase activity"/>
    <property type="evidence" value="ECO:0007669"/>
    <property type="project" value="UniProtKB-KW"/>
</dbReference>